<protein>
    <submittedName>
        <fullName evidence="2">Uncharacterized protein</fullName>
    </submittedName>
</protein>
<reference evidence="3" key="1">
    <citation type="submission" date="2017-01" db="EMBL/GenBank/DDBJ databases">
        <authorList>
            <person name="Wang Y."/>
            <person name="White M."/>
            <person name="Kvist S."/>
            <person name="Moncalvo J.-M."/>
        </authorList>
    </citation>
    <scope>NUCLEOTIDE SEQUENCE [LARGE SCALE GENOMIC DNA]</scope>
    <source>
        <strain evidence="3">ID-206-W2</strain>
    </source>
</reference>
<evidence type="ECO:0000256" key="1">
    <source>
        <dbReference type="SAM" id="MobiDB-lite"/>
    </source>
</evidence>
<dbReference type="AlphaFoldDB" id="A0A1R1XKF9"/>
<dbReference type="EMBL" id="LSSM01004354">
    <property type="protein sequence ID" value="OMJ15119.1"/>
    <property type="molecule type" value="Genomic_DNA"/>
</dbReference>
<keyword evidence="3" id="KW-1185">Reference proteome</keyword>
<proteinExistence type="predicted"/>
<sequence>MLKNSVKKIEKLRQKSQKKIQKNEKIDQKSTKKKQKWLVLNVSELKSDTVKEHLINSSIIPSHLYTVEKIRQRDGGWRHEIVPKSGAFSGFSAQEIKIAEKALNAKIRRDKNKKLRNQNPLDRKKFIFSNTLQNTANPTLDAFERQKASKKHCPGHDNLKVMTYNIRSIKN</sequence>
<gene>
    <name evidence="2" type="ORF">AYI69_g8306</name>
</gene>
<accession>A0A1R1XKF9</accession>
<organism evidence="2 3">
    <name type="scientific">Smittium culicis</name>
    <dbReference type="NCBI Taxonomy" id="133412"/>
    <lineage>
        <taxon>Eukaryota</taxon>
        <taxon>Fungi</taxon>
        <taxon>Fungi incertae sedis</taxon>
        <taxon>Zoopagomycota</taxon>
        <taxon>Kickxellomycotina</taxon>
        <taxon>Harpellomycetes</taxon>
        <taxon>Harpellales</taxon>
        <taxon>Legeriomycetaceae</taxon>
        <taxon>Smittium</taxon>
    </lineage>
</organism>
<evidence type="ECO:0000313" key="2">
    <source>
        <dbReference type="EMBL" id="OMJ15119.1"/>
    </source>
</evidence>
<dbReference type="Proteomes" id="UP000187429">
    <property type="component" value="Unassembled WGS sequence"/>
</dbReference>
<evidence type="ECO:0000313" key="3">
    <source>
        <dbReference type="Proteomes" id="UP000187429"/>
    </source>
</evidence>
<feature type="compositionally biased region" description="Basic and acidic residues" evidence="1">
    <location>
        <begin position="21"/>
        <end position="30"/>
    </location>
</feature>
<name>A0A1R1XKF9_9FUNG</name>
<feature type="region of interest" description="Disordered" evidence="1">
    <location>
        <begin position="1"/>
        <end position="31"/>
    </location>
</feature>
<dbReference type="OrthoDB" id="5594865at2759"/>
<feature type="non-terminal residue" evidence="2">
    <location>
        <position position="171"/>
    </location>
</feature>
<comment type="caution">
    <text evidence="2">The sequence shown here is derived from an EMBL/GenBank/DDBJ whole genome shotgun (WGS) entry which is preliminary data.</text>
</comment>